<dbReference type="AlphaFoldDB" id="A0A9N9FM46"/>
<dbReference type="PANTHER" id="PTHR19229:SF36">
    <property type="entry name" value="ATP-BINDING CASSETTE SUB-FAMILY A MEMBER 2"/>
    <property type="match status" value="1"/>
</dbReference>
<proteinExistence type="predicted"/>
<reference evidence="4" key="1">
    <citation type="submission" date="2021-06" db="EMBL/GenBank/DDBJ databases">
        <authorList>
            <person name="Kallberg Y."/>
            <person name="Tangrot J."/>
            <person name="Rosling A."/>
        </authorList>
    </citation>
    <scope>NUCLEOTIDE SEQUENCE</scope>
    <source>
        <strain evidence="4">BR232B</strain>
    </source>
</reference>
<dbReference type="GO" id="GO:0140359">
    <property type="term" value="F:ABC-type transporter activity"/>
    <property type="evidence" value="ECO:0007669"/>
    <property type="project" value="InterPro"/>
</dbReference>
<evidence type="ECO:0000256" key="3">
    <source>
        <dbReference type="SAM" id="Phobius"/>
    </source>
</evidence>
<keyword evidence="3" id="KW-0472">Membrane</keyword>
<comment type="caution">
    <text evidence="4">The sequence shown here is derived from an EMBL/GenBank/DDBJ whole genome shotgun (WGS) entry which is preliminary data.</text>
</comment>
<keyword evidence="3" id="KW-0812">Transmembrane</keyword>
<accession>A0A9N9FM46</accession>
<keyword evidence="1" id="KW-0813">Transport</keyword>
<evidence type="ECO:0000256" key="2">
    <source>
        <dbReference type="ARBA" id="ARBA00022737"/>
    </source>
</evidence>
<feature type="transmembrane region" description="Helical" evidence="3">
    <location>
        <begin position="81"/>
        <end position="103"/>
    </location>
</feature>
<keyword evidence="3" id="KW-1133">Transmembrane helix</keyword>
<sequence length="640" mass="71828">MSDTQPTASQSGISEVLEEISDSTTVDITTQRGTGVGDYTLDIGEKVPAAEELNELFDGGNKSYQFRALARKTISYQKRQWFVNICCIMLCPVLMVAIAEFLWCSNSSAFDVNGEPIDPKGDLPLVPASTLPNVRSGVSEVALTNYYLPPPGDDAFATPGAPQLCVYWFERDYPVQAPYQPNPAAANENLRKANTYLPDPVGGWFNLSQLMKPFYLAKYQTYPYFFVTDIGDANSGTKAALPAVSDPSKFYTDDFLKTQGTGLLGQFDTNYYVDFSRDNDQYSIAGFKPVPYFEKLNNSANDMDNLMADRIQSVLEKVTKADKSAIEGFDAPDIDLLNFYIDIADILQDLPWGNILFEKLDPIVKQWTYTLQIGNDLRISAAALFPPQGLRRTAVQSQLSNAFIKSANGSLPTTKITHGYRVMPQLFNSRVQIQVGTIAIDAIFNQTSAPTAYYIWPPFAFYRALTLINQRSVSHTKRAYRVTDLRGGDDVLGSIIAMIVEYFFFMALSFYLTQVLPSEYGVPKPWHYIFTEPYKKWRGRKKKDAESEKAAARLEEEAIPDLDSDEVKHEDEDVKAERARVLENKYPPNSPLVMERMRKVYGNDKLAVKDITIAVEKNIIFGLLEEVFLRIISDAEAEAD</sequence>
<dbReference type="EMBL" id="CAJVPI010000499">
    <property type="protein sequence ID" value="CAG8542671.1"/>
    <property type="molecule type" value="Genomic_DNA"/>
</dbReference>
<keyword evidence="5" id="KW-1185">Reference proteome</keyword>
<evidence type="ECO:0000256" key="1">
    <source>
        <dbReference type="ARBA" id="ARBA00022448"/>
    </source>
</evidence>
<dbReference type="GO" id="GO:0005319">
    <property type="term" value="F:lipid transporter activity"/>
    <property type="evidence" value="ECO:0007669"/>
    <property type="project" value="TreeGrafter"/>
</dbReference>
<evidence type="ECO:0000313" key="4">
    <source>
        <dbReference type="EMBL" id="CAG8542671.1"/>
    </source>
</evidence>
<protein>
    <submittedName>
        <fullName evidence="4">8781_t:CDS:1</fullName>
    </submittedName>
</protein>
<organism evidence="4 5">
    <name type="scientific">Paraglomus brasilianum</name>
    <dbReference type="NCBI Taxonomy" id="144538"/>
    <lineage>
        <taxon>Eukaryota</taxon>
        <taxon>Fungi</taxon>
        <taxon>Fungi incertae sedis</taxon>
        <taxon>Mucoromycota</taxon>
        <taxon>Glomeromycotina</taxon>
        <taxon>Glomeromycetes</taxon>
        <taxon>Paraglomerales</taxon>
        <taxon>Paraglomeraceae</taxon>
        <taxon>Paraglomus</taxon>
    </lineage>
</organism>
<dbReference type="InterPro" id="IPR026082">
    <property type="entry name" value="ABCA"/>
</dbReference>
<dbReference type="GO" id="GO:0016020">
    <property type="term" value="C:membrane"/>
    <property type="evidence" value="ECO:0007669"/>
    <property type="project" value="InterPro"/>
</dbReference>
<keyword evidence="2" id="KW-0677">Repeat</keyword>
<dbReference type="OrthoDB" id="8061355at2759"/>
<name>A0A9N9FM46_9GLOM</name>
<evidence type="ECO:0000313" key="5">
    <source>
        <dbReference type="Proteomes" id="UP000789739"/>
    </source>
</evidence>
<gene>
    <name evidence="4" type="ORF">PBRASI_LOCUS4669</name>
</gene>
<dbReference type="PANTHER" id="PTHR19229">
    <property type="entry name" value="ATP-BINDING CASSETTE TRANSPORTER SUBFAMILY A ABCA"/>
    <property type="match status" value="1"/>
</dbReference>
<dbReference type="Proteomes" id="UP000789739">
    <property type="component" value="Unassembled WGS sequence"/>
</dbReference>